<protein>
    <submittedName>
        <fullName evidence="1">Uncharacterized protein</fullName>
    </submittedName>
</protein>
<proteinExistence type="predicted"/>
<evidence type="ECO:0000313" key="2">
    <source>
        <dbReference type="Proteomes" id="UP000683925"/>
    </source>
</evidence>
<evidence type="ECO:0000313" key="1">
    <source>
        <dbReference type="EMBL" id="CAD8167365.1"/>
    </source>
</evidence>
<reference evidence="1" key="1">
    <citation type="submission" date="2021-01" db="EMBL/GenBank/DDBJ databases">
        <authorList>
            <consortium name="Genoscope - CEA"/>
            <person name="William W."/>
        </authorList>
    </citation>
    <scope>NUCLEOTIDE SEQUENCE</scope>
</reference>
<dbReference type="AlphaFoldDB" id="A0A8S1US36"/>
<sequence>MKNKNHQEIDNLGQISADQVENKIYSIIQWVVRSYLKERIQKQNNNLYYI</sequence>
<accession>A0A8S1US36</accession>
<organism evidence="1 2">
    <name type="scientific">Paramecium octaurelia</name>
    <dbReference type="NCBI Taxonomy" id="43137"/>
    <lineage>
        <taxon>Eukaryota</taxon>
        <taxon>Sar</taxon>
        <taxon>Alveolata</taxon>
        <taxon>Ciliophora</taxon>
        <taxon>Intramacronucleata</taxon>
        <taxon>Oligohymenophorea</taxon>
        <taxon>Peniculida</taxon>
        <taxon>Parameciidae</taxon>
        <taxon>Paramecium</taxon>
    </lineage>
</organism>
<gene>
    <name evidence="1" type="ORF">POCTA_138.1.T0500044</name>
</gene>
<name>A0A8S1US36_PAROT</name>
<dbReference type="EMBL" id="CAJJDP010000050">
    <property type="protein sequence ID" value="CAD8167365.1"/>
    <property type="molecule type" value="Genomic_DNA"/>
</dbReference>
<dbReference type="Proteomes" id="UP000683925">
    <property type="component" value="Unassembled WGS sequence"/>
</dbReference>
<keyword evidence="2" id="KW-1185">Reference proteome</keyword>
<comment type="caution">
    <text evidence="1">The sequence shown here is derived from an EMBL/GenBank/DDBJ whole genome shotgun (WGS) entry which is preliminary data.</text>
</comment>